<reference evidence="3 4" key="1">
    <citation type="submission" date="2020-04" db="EMBL/GenBank/DDBJ databases">
        <title>Novel species.</title>
        <authorList>
            <person name="Teo W.F.A."/>
            <person name="Lipun K."/>
            <person name="Srisuk N."/>
            <person name="Duangmal K."/>
        </authorList>
    </citation>
    <scope>NUCLEOTIDE SEQUENCE [LARGE SCALE GENOMIC DNA]</scope>
    <source>
        <strain evidence="3 4">K13G38</strain>
    </source>
</reference>
<comment type="caution">
    <text evidence="3">The sequence shown here is derived from an EMBL/GenBank/DDBJ whole genome shotgun (WGS) entry which is preliminary data.</text>
</comment>
<evidence type="ECO:0000313" key="4">
    <source>
        <dbReference type="Proteomes" id="UP000715441"/>
    </source>
</evidence>
<keyword evidence="4" id="KW-1185">Reference proteome</keyword>
<feature type="signal peptide" evidence="2">
    <location>
        <begin position="1"/>
        <end position="25"/>
    </location>
</feature>
<keyword evidence="2" id="KW-0732">Signal</keyword>
<protein>
    <recommendedName>
        <fullName evidence="5">ATP/GTP-binding protein</fullName>
    </recommendedName>
</protein>
<feature type="compositionally biased region" description="Gly residues" evidence="1">
    <location>
        <begin position="46"/>
        <end position="61"/>
    </location>
</feature>
<evidence type="ECO:0008006" key="5">
    <source>
        <dbReference type="Google" id="ProtNLM"/>
    </source>
</evidence>
<evidence type="ECO:0000256" key="2">
    <source>
        <dbReference type="SAM" id="SignalP"/>
    </source>
</evidence>
<proteinExistence type="predicted"/>
<organism evidence="3 4">
    <name type="scientific">Amycolatopsis acididurans</name>
    <dbReference type="NCBI Taxonomy" id="2724524"/>
    <lineage>
        <taxon>Bacteria</taxon>
        <taxon>Bacillati</taxon>
        <taxon>Actinomycetota</taxon>
        <taxon>Actinomycetes</taxon>
        <taxon>Pseudonocardiales</taxon>
        <taxon>Pseudonocardiaceae</taxon>
        <taxon>Amycolatopsis</taxon>
    </lineage>
</organism>
<evidence type="ECO:0000256" key="1">
    <source>
        <dbReference type="SAM" id="MobiDB-lite"/>
    </source>
</evidence>
<feature type="compositionally biased region" description="Polar residues" evidence="1">
    <location>
        <begin position="277"/>
        <end position="287"/>
    </location>
</feature>
<accession>A0ABX1JJJ9</accession>
<dbReference type="Proteomes" id="UP000715441">
    <property type="component" value="Unassembled WGS sequence"/>
</dbReference>
<evidence type="ECO:0000313" key="3">
    <source>
        <dbReference type="EMBL" id="NKQ59004.1"/>
    </source>
</evidence>
<feature type="region of interest" description="Disordered" evidence="1">
    <location>
        <begin position="45"/>
        <end position="87"/>
    </location>
</feature>
<name>A0ABX1JJJ9_9PSEU</name>
<gene>
    <name evidence="3" type="ORF">HFP15_39800</name>
</gene>
<feature type="region of interest" description="Disordered" evidence="1">
    <location>
        <begin position="262"/>
        <end position="287"/>
    </location>
</feature>
<dbReference type="EMBL" id="JAAXLS010000074">
    <property type="protein sequence ID" value="NKQ59004.1"/>
    <property type="molecule type" value="Genomic_DNA"/>
</dbReference>
<feature type="chain" id="PRO_5047465428" description="ATP/GTP-binding protein" evidence="2">
    <location>
        <begin position="26"/>
        <end position="334"/>
    </location>
</feature>
<sequence>MGRRIATIAEIALVCVLGAATPALADGGWGSTDCSQVPSPVCDLGAGTGGDAGKPGTGSGNGNKPAHPGSGNSGDSNNESHPGDTIVGGDSSLANCSYVKSDYQPPAGGAVNIGLTTRNAGAVAVRPVGLAVRRQAAGQSGAWYVWHCAGGGVADTFYRAPVWIPDGQQPGAAALPSPAELAAMARKQLRLPMPTVAANPAGDQLVNLPTWLWLSTGWGPVSATASVPGVSVTAVATPTSVTWSMGDGSTVTCTGAGTPFQPGADPRAPSPDCGHTYRSSSANQPGQTFPVTATVHWTVAWSGAGQGGTFPDMTTTGTAAFRVAESQALNNGGG</sequence>